<keyword evidence="6" id="KW-1185">Reference proteome</keyword>
<dbReference type="InterPro" id="IPR025110">
    <property type="entry name" value="AMP-bd_C"/>
</dbReference>
<dbReference type="InterPro" id="IPR020845">
    <property type="entry name" value="AMP-binding_CS"/>
</dbReference>
<dbReference type="PANTHER" id="PTHR45527">
    <property type="entry name" value="NONRIBOSOMAL PEPTIDE SYNTHETASE"/>
    <property type="match status" value="1"/>
</dbReference>
<sequence length="1128" mass="126192">MSINELLAARKANLSLAQKRALLDKHQAQQEKTTQQRGPVISKRGNIQAALSAAQQRLWFEWLIDKNNTAYHLSGGMCFKGQLNAEALQSSLDNLVQRHASLRTQFFESDDGKPLQRVLPNINLSVDIVTARQLQSEMQTIQAQNTSEEVIRQQLLQSRLQQFAATPFDLRAGALMRMQWLQFTNDDNVLLVVIHHIISDAWSKSVIIGDFVEFYQSACVGQAVHHDANSLQYIDFAQWQNDWLLSSAQEVQQQWQFWQQEFNDELPIIELGNSPMTAPSQGKLFEECLDVSQASIVSQFAREQGMSLFVVLFSAFQALLYRYCGANELLTAVPVANRNQFANHNVVGFFVNMQLVRLPIDSGKTLAALLQQCAQKTQQVQNHQDIPVDALLKRFQPQLQGGAYQVMFNHLKDASGGLGKLTGLTLTDYFSLSQGSMCDLALDTTELPDGRVKLQWRYESNKLSSEWVATFSKHYQNVLKQFCQNPHIQLRDLHFLEAQQQTLLQQFSNAGCDEQAATDATPWHVLSAFNAHVSDTPDAVALRFSGGDVSYAQLQKRVEQLAHCLSTYNISYESKVALALDRSVDMVAAMLAVWQVGAAYVPIDPDLPKERMAYIYRHSSSEVLFSQSHLCAQLPDEMQTAALWLDKLNLDAQTASSVVVLQPTQLAYVIYTSGSTGNPKGVACTHQGLANRLIWGQQQYGLCKEDKVLQKTPFGFDVSIWEFFWPLSQGATLVLAAPQQHKDPAQIKLLIEREQVTVCHFVPSMLKVFLTHLDSLFIANGTQLCPSLRQLFTSGEALKPETQKQCLAKLGHAQLHNLYGPTETAIEVTAWHCQNNTEVIPIGTPISNVQAFVLDADLNPVPVGVAGELYLSGACLARGYLQRPDLSAERFVANPFVNNDGNQIGARMYRTGDQVCWNIKGQLLYLGRLDHQVKIRGFRIELAEIEVQIRQLANIRDAVVIAKPSANGEQLAAYLVLNTQQQHQDWAVDLAKKLPEYMIPSMFIVIEQLPTSANGKLDLRALPEPQWHATACYTAPQGDVETKLAVLWQQVLQVKRVGRNDHFFALGGHSLLLVELLSQVRQLFSVDISVRDAFAKPLLSDFAMLITEQSQVNSDESLHALAAFMEDL</sequence>
<dbReference type="InterPro" id="IPR010071">
    <property type="entry name" value="AA_adenyl_dom"/>
</dbReference>
<protein>
    <submittedName>
        <fullName evidence="5">Amino acid adenylation domain-containing protein</fullName>
    </submittedName>
</protein>
<comment type="cofactor">
    <cofactor evidence="1">
        <name>pantetheine 4'-phosphate</name>
        <dbReference type="ChEBI" id="CHEBI:47942"/>
    </cofactor>
</comment>
<dbReference type="CDD" id="cd17646">
    <property type="entry name" value="A_NRPS_AB3403-like"/>
    <property type="match status" value="1"/>
</dbReference>
<dbReference type="InterPro" id="IPR045851">
    <property type="entry name" value="AMP-bd_C_sf"/>
</dbReference>
<dbReference type="Gene3D" id="2.30.38.10">
    <property type="entry name" value="Luciferase, Domain 3"/>
    <property type="match status" value="1"/>
</dbReference>
<keyword evidence="3" id="KW-0597">Phosphoprotein</keyword>
<keyword evidence="2" id="KW-0596">Phosphopantetheine</keyword>
<dbReference type="InterPro" id="IPR001242">
    <property type="entry name" value="Condensation_dom"/>
</dbReference>
<dbReference type="InterPro" id="IPR006162">
    <property type="entry name" value="Ppantetheine_attach_site"/>
</dbReference>
<organism evidence="5 6">
    <name type="scientific">Pseudoalteromonas prydzensis</name>
    <dbReference type="NCBI Taxonomy" id="182141"/>
    <lineage>
        <taxon>Bacteria</taxon>
        <taxon>Pseudomonadati</taxon>
        <taxon>Pseudomonadota</taxon>
        <taxon>Gammaproteobacteria</taxon>
        <taxon>Alteromonadales</taxon>
        <taxon>Pseudoalteromonadaceae</taxon>
        <taxon>Pseudoalteromonas</taxon>
    </lineage>
</organism>
<evidence type="ECO:0000259" key="4">
    <source>
        <dbReference type="PROSITE" id="PS50075"/>
    </source>
</evidence>
<gene>
    <name evidence="5" type="ORF">EI167_06205</name>
</gene>
<dbReference type="SUPFAM" id="SSF56801">
    <property type="entry name" value="Acetyl-CoA synthetase-like"/>
    <property type="match status" value="1"/>
</dbReference>
<name>A0ABR9FJU4_9GAMM</name>
<comment type="caution">
    <text evidence="5">The sequence shown here is derived from an EMBL/GenBank/DDBJ whole genome shotgun (WGS) entry which is preliminary data.</text>
</comment>
<evidence type="ECO:0000256" key="2">
    <source>
        <dbReference type="ARBA" id="ARBA00022450"/>
    </source>
</evidence>
<dbReference type="Gene3D" id="3.30.559.30">
    <property type="entry name" value="Nonribosomal peptide synthetase, condensation domain"/>
    <property type="match status" value="1"/>
</dbReference>
<dbReference type="RefSeq" id="WP_192541096.1">
    <property type="nucleotide sequence ID" value="NZ_RRZA01000013.1"/>
</dbReference>
<dbReference type="Pfam" id="PF00501">
    <property type="entry name" value="AMP-binding"/>
    <property type="match status" value="1"/>
</dbReference>
<dbReference type="NCBIfam" id="TIGR01733">
    <property type="entry name" value="AA-adenyl-dom"/>
    <property type="match status" value="1"/>
</dbReference>
<evidence type="ECO:0000256" key="1">
    <source>
        <dbReference type="ARBA" id="ARBA00001957"/>
    </source>
</evidence>
<reference evidence="5 6" key="1">
    <citation type="submission" date="2020-07" db="EMBL/GenBank/DDBJ databases">
        <title>Halophilic bacteria isolated from french cheeses.</title>
        <authorList>
            <person name="Kothe C.I."/>
            <person name="Farah-Kraiem B."/>
            <person name="Renault P."/>
            <person name="Dridi B."/>
        </authorList>
    </citation>
    <scope>NUCLEOTIDE SEQUENCE [LARGE SCALE GENOMIC DNA]</scope>
    <source>
        <strain evidence="5 6">FME14</strain>
    </source>
</reference>
<dbReference type="PANTHER" id="PTHR45527:SF1">
    <property type="entry name" value="FATTY ACID SYNTHASE"/>
    <property type="match status" value="1"/>
</dbReference>
<dbReference type="InterPro" id="IPR036736">
    <property type="entry name" value="ACP-like_sf"/>
</dbReference>
<dbReference type="InterPro" id="IPR009081">
    <property type="entry name" value="PP-bd_ACP"/>
</dbReference>
<dbReference type="PROSITE" id="PS00455">
    <property type="entry name" value="AMP_BINDING"/>
    <property type="match status" value="1"/>
</dbReference>
<dbReference type="Gene3D" id="1.10.1200.10">
    <property type="entry name" value="ACP-like"/>
    <property type="match status" value="1"/>
</dbReference>
<dbReference type="SUPFAM" id="SSF52777">
    <property type="entry name" value="CoA-dependent acyltransferases"/>
    <property type="match status" value="2"/>
</dbReference>
<proteinExistence type="predicted"/>
<dbReference type="SUPFAM" id="SSF47336">
    <property type="entry name" value="ACP-like"/>
    <property type="match status" value="1"/>
</dbReference>
<dbReference type="Gene3D" id="3.40.50.980">
    <property type="match status" value="2"/>
</dbReference>
<dbReference type="Pfam" id="PF13193">
    <property type="entry name" value="AMP-binding_C"/>
    <property type="match status" value="1"/>
</dbReference>
<accession>A0ABR9FJU4</accession>
<feature type="domain" description="Carrier" evidence="4">
    <location>
        <begin position="1035"/>
        <end position="1110"/>
    </location>
</feature>
<dbReference type="InterPro" id="IPR000873">
    <property type="entry name" value="AMP-dep_synth/lig_dom"/>
</dbReference>
<dbReference type="CDD" id="cd19531">
    <property type="entry name" value="LCL_NRPS-like"/>
    <property type="match status" value="1"/>
</dbReference>
<dbReference type="PROSITE" id="PS00012">
    <property type="entry name" value="PHOSPHOPANTETHEINE"/>
    <property type="match status" value="1"/>
</dbReference>
<dbReference type="Gene3D" id="3.30.559.10">
    <property type="entry name" value="Chloramphenicol acetyltransferase-like domain"/>
    <property type="match status" value="1"/>
</dbReference>
<evidence type="ECO:0000256" key="3">
    <source>
        <dbReference type="ARBA" id="ARBA00022553"/>
    </source>
</evidence>
<dbReference type="Proteomes" id="UP000707245">
    <property type="component" value="Unassembled WGS sequence"/>
</dbReference>
<dbReference type="Pfam" id="PF00668">
    <property type="entry name" value="Condensation"/>
    <property type="match status" value="1"/>
</dbReference>
<dbReference type="InterPro" id="IPR023213">
    <property type="entry name" value="CAT-like_dom_sf"/>
</dbReference>
<dbReference type="Gene3D" id="3.30.300.30">
    <property type="match status" value="1"/>
</dbReference>
<dbReference type="PROSITE" id="PS50075">
    <property type="entry name" value="CARRIER"/>
    <property type="match status" value="1"/>
</dbReference>
<evidence type="ECO:0000313" key="6">
    <source>
        <dbReference type="Proteomes" id="UP000707245"/>
    </source>
</evidence>
<dbReference type="EMBL" id="RRZA01000013">
    <property type="protein sequence ID" value="MBE0457052.1"/>
    <property type="molecule type" value="Genomic_DNA"/>
</dbReference>
<dbReference type="Pfam" id="PF00550">
    <property type="entry name" value="PP-binding"/>
    <property type="match status" value="1"/>
</dbReference>
<evidence type="ECO:0000313" key="5">
    <source>
        <dbReference type="EMBL" id="MBE0457052.1"/>
    </source>
</evidence>